<dbReference type="AlphaFoldDB" id="A0A8J3GUL7"/>
<reference evidence="7" key="1">
    <citation type="journal article" date="2014" name="Int. J. Syst. Evol. Microbiol.">
        <title>Complete genome sequence of Corynebacterium casei LMG S-19264T (=DSM 44701T), isolated from a smear-ripened cheese.</title>
        <authorList>
            <consortium name="US DOE Joint Genome Institute (JGI-PGF)"/>
            <person name="Walter F."/>
            <person name="Albersmeier A."/>
            <person name="Kalinowski J."/>
            <person name="Ruckert C."/>
        </authorList>
    </citation>
    <scope>NUCLEOTIDE SEQUENCE</scope>
    <source>
        <strain evidence="7">KCTC 42650</strain>
    </source>
</reference>
<feature type="transmembrane region" description="Helical" evidence="6">
    <location>
        <begin position="96"/>
        <end position="116"/>
    </location>
</feature>
<evidence type="ECO:0000256" key="5">
    <source>
        <dbReference type="ARBA" id="ARBA00023136"/>
    </source>
</evidence>
<feature type="transmembrane region" description="Helical" evidence="6">
    <location>
        <begin position="294"/>
        <end position="320"/>
    </location>
</feature>
<dbReference type="RefSeq" id="WP_229863898.1">
    <property type="nucleotide sequence ID" value="NZ_BNCJ01000002.1"/>
</dbReference>
<evidence type="ECO:0000256" key="1">
    <source>
        <dbReference type="ARBA" id="ARBA00004651"/>
    </source>
</evidence>
<sequence>MPTMSKRGWITLVVLILLAVLPPLFYLGGQAFYLDLATRLVILAIAAVSLNLILGYGGLVSFGHAAFVGLGAYAVGIPAHHWLYGGWDAIATLSGWLHIPLAVGVTALFALLTGLVCLRTKGVYFIMITMAFAQMVYYLIVSIEEYGGDDGLVIDSRTELAFFDLDKPLQMYALCFLSLLVALGLVRMIVNSRFGMVLQGAKGNPERMATLGFNTYAYRLTAYVISGAMCGYAGALLGNFTTFISPEMMDWHRSGELMFMVILGGAATTIGPVLGATVFIVLEEVLSSLPHPFGIYWQLPFGLLLILVVMFIRGGLAGLFSGRKER</sequence>
<keyword evidence="2" id="KW-1003">Cell membrane</keyword>
<dbReference type="PANTHER" id="PTHR30482:SF17">
    <property type="entry name" value="ABC TRANSPORTER ATP-BINDING PROTEIN"/>
    <property type="match status" value="1"/>
</dbReference>
<accession>A0A8J3GUL7</accession>
<dbReference type="PANTHER" id="PTHR30482">
    <property type="entry name" value="HIGH-AFFINITY BRANCHED-CHAIN AMINO ACID TRANSPORT SYSTEM PERMEASE"/>
    <property type="match status" value="1"/>
</dbReference>
<name>A0A8J3GUL7_9RHOB</name>
<feature type="transmembrane region" description="Helical" evidence="6">
    <location>
        <begin position="123"/>
        <end position="140"/>
    </location>
</feature>
<dbReference type="InterPro" id="IPR001851">
    <property type="entry name" value="ABC_transp_permease"/>
</dbReference>
<gene>
    <name evidence="7" type="ORF">GCM10017056_09720</name>
</gene>
<keyword evidence="3 6" id="KW-0812">Transmembrane</keyword>
<feature type="transmembrane region" description="Helical" evidence="6">
    <location>
        <begin position="66"/>
        <end position="84"/>
    </location>
</feature>
<evidence type="ECO:0000256" key="2">
    <source>
        <dbReference type="ARBA" id="ARBA00022475"/>
    </source>
</evidence>
<feature type="transmembrane region" description="Helical" evidence="6">
    <location>
        <begin position="169"/>
        <end position="190"/>
    </location>
</feature>
<evidence type="ECO:0000256" key="4">
    <source>
        <dbReference type="ARBA" id="ARBA00022989"/>
    </source>
</evidence>
<evidence type="ECO:0000256" key="6">
    <source>
        <dbReference type="SAM" id="Phobius"/>
    </source>
</evidence>
<reference evidence="7" key="2">
    <citation type="submission" date="2020-09" db="EMBL/GenBank/DDBJ databases">
        <authorList>
            <person name="Sun Q."/>
            <person name="Kim S."/>
        </authorList>
    </citation>
    <scope>NUCLEOTIDE SEQUENCE</scope>
    <source>
        <strain evidence="7">KCTC 42650</strain>
    </source>
</reference>
<dbReference type="Pfam" id="PF02653">
    <property type="entry name" value="BPD_transp_2"/>
    <property type="match status" value="1"/>
</dbReference>
<comment type="caution">
    <text evidence="7">The sequence shown here is derived from an EMBL/GenBank/DDBJ whole genome shotgun (WGS) entry which is preliminary data.</text>
</comment>
<dbReference type="GO" id="GO:0005886">
    <property type="term" value="C:plasma membrane"/>
    <property type="evidence" value="ECO:0007669"/>
    <property type="project" value="UniProtKB-SubCell"/>
</dbReference>
<protein>
    <submittedName>
        <fullName evidence="7">Branched-chain amino acid ABC transporter permease</fullName>
    </submittedName>
</protein>
<evidence type="ECO:0000256" key="3">
    <source>
        <dbReference type="ARBA" id="ARBA00022692"/>
    </source>
</evidence>
<proteinExistence type="predicted"/>
<keyword evidence="5 6" id="KW-0472">Membrane</keyword>
<dbReference type="EMBL" id="BNCJ01000002">
    <property type="protein sequence ID" value="GHF40228.1"/>
    <property type="molecule type" value="Genomic_DNA"/>
</dbReference>
<keyword evidence="4 6" id="KW-1133">Transmembrane helix</keyword>
<dbReference type="GO" id="GO:0015658">
    <property type="term" value="F:branched-chain amino acid transmembrane transporter activity"/>
    <property type="evidence" value="ECO:0007669"/>
    <property type="project" value="InterPro"/>
</dbReference>
<feature type="transmembrane region" description="Helical" evidence="6">
    <location>
        <begin position="37"/>
        <end position="59"/>
    </location>
</feature>
<dbReference type="CDD" id="cd06581">
    <property type="entry name" value="TM_PBP1_LivM_like"/>
    <property type="match status" value="1"/>
</dbReference>
<evidence type="ECO:0000313" key="8">
    <source>
        <dbReference type="Proteomes" id="UP000626220"/>
    </source>
</evidence>
<organism evidence="7 8">
    <name type="scientific">Seohaeicola zhoushanensis</name>
    <dbReference type="NCBI Taxonomy" id="1569283"/>
    <lineage>
        <taxon>Bacteria</taxon>
        <taxon>Pseudomonadati</taxon>
        <taxon>Pseudomonadota</taxon>
        <taxon>Alphaproteobacteria</taxon>
        <taxon>Rhodobacterales</taxon>
        <taxon>Roseobacteraceae</taxon>
        <taxon>Seohaeicola</taxon>
    </lineage>
</organism>
<comment type="subcellular location">
    <subcellularLocation>
        <location evidence="1">Cell membrane</location>
        <topology evidence="1">Multi-pass membrane protein</topology>
    </subcellularLocation>
</comment>
<dbReference type="Proteomes" id="UP000626220">
    <property type="component" value="Unassembled WGS sequence"/>
</dbReference>
<feature type="transmembrane region" description="Helical" evidence="6">
    <location>
        <begin position="257"/>
        <end position="282"/>
    </location>
</feature>
<dbReference type="InterPro" id="IPR043428">
    <property type="entry name" value="LivM-like"/>
</dbReference>
<keyword evidence="8" id="KW-1185">Reference proteome</keyword>
<evidence type="ECO:0000313" key="7">
    <source>
        <dbReference type="EMBL" id="GHF40228.1"/>
    </source>
</evidence>